<evidence type="ECO:0000256" key="3">
    <source>
        <dbReference type="ARBA" id="ARBA00004744"/>
    </source>
</evidence>
<comment type="caution">
    <text evidence="12">The sequence shown here is derived from an EMBL/GenBank/DDBJ whole genome shotgun (WGS) entry which is preliminary data.</text>
</comment>
<evidence type="ECO:0000256" key="1">
    <source>
        <dbReference type="ARBA" id="ARBA00002962"/>
    </source>
</evidence>
<keyword evidence="6 10" id="KW-0812">Transmembrane</keyword>
<dbReference type="Gene3D" id="1.25.40.10">
    <property type="entry name" value="Tetratricopeptide repeat domain"/>
    <property type="match status" value="1"/>
</dbReference>
<proteinExistence type="predicted"/>
<evidence type="ECO:0000256" key="9">
    <source>
        <dbReference type="ARBA" id="ARBA00023244"/>
    </source>
</evidence>
<evidence type="ECO:0000256" key="2">
    <source>
        <dbReference type="ARBA" id="ARBA00004429"/>
    </source>
</evidence>
<evidence type="ECO:0000259" key="11">
    <source>
        <dbReference type="Pfam" id="PF07219"/>
    </source>
</evidence>
<dbReference type="GO" id="GO:0006779">
    <property type="term" value="P:porphyrin-containing compound biosynthetic process"/>
    <property type="evidence" value="ECO:0007669"/>
    <property type="project" value="UniProtKB-KW"/>
</dbReference>
<dbReference type="OrthoDB" id="7067577at2"/>
<dbReference type="InterPro" id="IPR010817">
    <property type="entry name" value="HemY_N"/>
</dbReference>
<accession>A0A432WFR0</accession>
<comment type="function">
    <text evidence="1">Involved in a late step of protoheme IX synthesis.</text>
</comment>
<keyword evidence="13" id="KW-1185">Reference proteome</keyword>
<evidence type="ECO:0000256" key="5">
    <source>
        <dbReference type="ARBA" id="ARBA00022519"/>
    </source>
</evidence>
<evidence type="ECO:0000256" key="7">
    <source>
        <dbReference type="ARBA" id="ARBA00022989"/>
    </source>
</evidence>
<dbReference type="GO" id="GO:0005886">
    <property type="term" value="C:plasma membrane"/>
    <property type="evidence" value="ECO:0007669"/>
    <property type="project" value="UniProtKB-SubCell"/>
</dbReference>
<feature type="transmembrane region" description="Helical" evidence="10">
    <location>
        <begin position="43"/>
        <end position="62"/>
    </location>
</feature>
<evidence type="ECO:0000256" key="4">
    <source>
        <dbReference type="ARBA" id="ARBA00022475"/>
    </source>
</evidence>
<keyword evidence="8 10" id="KW-0472">Membrane</keyword>
<dbReference type="Proteomes" id="UP000288405">
    <property type="component" value="Unassembled WGS sequence"/>
</dbReference>
<dbReference type="RefSeq" id="WP_126777041.1">
    <property type="nucleotide sequence ID" value="NZ_PIPM01000007.1"/>
</dbReference>
<evidence type="ECO:0000256" key="8">
    <source>
        <dbReference type="ARBA" id="ARBA00023136"/>
    </source>
</evidence>
<dbReference type="UniPathway" id="UPA00252"/>
<reference evidence="12 13" key="1">
    <citation type="journal article" date="2011" name="Front. Microbiol.">
        <title>Genomic signatures of strain selection and enhancement in Bacillus atrophaeus var. globigii, a historical biowarfare simulant.</title>
        <authorList>
            <person name="Gibbons H.S."/>
            <person name="Broomall S.M."/>
            <person name="McNew L.A."/>
            <person name="Daligault H."/>
            <person name="Chapman C."/>
            <person name="Bruce D."/>
            <person name="Karavis M."/>
            <person name="Krepps M."/>
            <person name="McGregor P.A."/>
            <person name="Hong C."/>
            <person name="Park K.H."/>
            <person name="Akmal A."/>
            <person name="Feldman A."/>
            <person name="Lin J.S."/>
            <person name="Chang W.E."/>
            <person name="Higgs B.W."/>
            <person name="Demirev P."/>
            <person name="Lindquist J."/>
            <person name="Liem A."/>
            <person name="Fochler E."/>
            <person name="Read T.D."/>
            <person name="Tapia R."/>
            <person name="Johnson S."/>
            <person name="Bishop-Lilly K.A."/>
            <person name="Detter C."/>
            <person name="Han C."/>
            <person name="Sozhamannan S."/>
            <person name="Rosenzweig C.N."/>
            <person name="Skowronski E.W."/>
        </authorList>
    </citation>
    <scope>NUCLEOTIDE SEQUENCE [LARGE SCALE GENOMIC DNA]</scope>
    <source>
        <strain evidence="12 13">GYP-17</strain>
    </source>
</reference>
<keyword evidence="4" id="KW-1003">Cell membrane</keyword>
<gene>
    <name evidence="12" type="ORF">CWE11_07715</name>
</gene>
<protein>
    <recommendedName>
        <fullName evidence="11">HemY N-terminal domain-containing protein</fullName>
    </recommendedName>
</protein>
<sequence length="386" mass="43979">MLRALFIILILALGLIVGPMWSGHVGMLTIVTARYTIEMSLVVAVLLFVAFLLTLWLIETLVRRIISGRRITMGWFRGRKRRKAEQRIEHAMNEWLSKNYRAAAQLAEKAAPQLRRPQQGYLLAATAWQALGNLKEQQRVLALAFDTASDDLNVRLQQLEQMTDSSLALRTAQALRREHPKHAGVLRACAETLYKHQHYETLRELLPEIQDRDVMPGARLAEYTRASYRAYFQSAGTSAERLLEFWKQTPSRLRRNPSIRMAYLDVLSQRGLGSIASKVATRGLQLNVLTASDLLSFDIREWRQTERLREEVEKQIKSHPEHPNWFLLLAFLALQESDYGLAERALQKAIAMKPSALAYRLLGDAYSGSAQKEAALSAYRQAANLR</sequence>
<dbReference type="InterPro" id="IPR011990">
    <property type="entry name" value="TPR-like_helical_dom_sf"/>
</dbReference>
<dbReference type="InterPro" id="IPR005254">
    <property type="entry name" value="Heme_biosyn_assoc_TPR_pro"/>
</dbReference>
<keyword evidence="9" id="KW-0627">Porphyrin biosynthesis</keyword>
<comment type="subcellular location">
    <subcellularLocation>
        <location evidence="2">Cell inner membrane</location>
        <topology evidence="2">Multi-pass membrane protein</topology>
    </subcellularLocation>
</comment>
<name>A0A432WFR0_9GAMM</name>
<dbReference type="SUPFAM" id="SSF48452">
    <property type="entry name" value="TPR-like"/>
    <property type="match status" value="1"/>
</dbReference>
<evidence type="ECO:0000313" key="12">
    <source>
        <dbReference type="EMBL" id="RUO32656.1"/>
    </source>
</evidence>
<evidence type="ECO:0000256" key="10">
    <source>
        <dbReference type="SAM" id="Phobius"/>
    </source>
</evidence>
<dbReference type="AlphaFoldDB" id="A0A432WFR0"/>
<keyword evidence="5" id="KW-0997">Cell inner membrane</keyword>
<evidence type="ECO:0000256" key="6">
    <source>
        <dbReference type="ARBA" id="ARBA00022692"/>
    </source>
</evidence>
<dbReference type="EMBL" id="PIPM01000007">
    <property type="protein sequence ID" value="RUO32656.1"/>
    <property type="molecule type" value="Genomic_DNA"/>
</dbReference>
<dbReference type="NCBIfam" id="TIGR00540">
    <property type="entry name" value="TPR_hemY_coli"/>
    <property type="match status" value="1"/>
</dbReference>
<feature type="domain" description="HemY N-terminal" evidence="11">
    <location>
        <begin position="26"/>
        <end position="132"/>
    </location>
</feature>
<dbReference type="Pfam" id="PF07219">
    <property type="entry name" value="HemY_N"/>
    <property type="match status" value="1"/>
</dbReference>
<organism evidence="12 13">
    <name type="scientific">Aliidiomarina sanyensis</name>
    <dbReference type="NCBI Taxonomy" id="1249555"/>
    <lineage>
        <taxon>Bacteria</taxon>
        <taxon>Pseudomonadati</taxon>
        <taxon>Pseudomonadota</taxon>
        <taxon>Gammaproteobacteria</taxon>
        <taxon>Alteromonadales</taxon>
        <taxon>Idiomarinaceae</taxon>
        <taxon>Aliidiomarina</taxon>
    </lineage>
</organism>
<evidence type="ECO:0000313" key="13">
    <source>
        <dbReference type="Proteomes" id="UP000288405"/>
    </source>
</evidence>
<keyword evidence="7 10" id="KW-1133">Transmembrane helix</keyword>
<dbReference type="GO" id="GO:0042168">
    <property type="term" value="P:heme metabolic process"/>
    <property type="evidence" value="ECO:0007669"/>
    <property type="project" value="InterPro"/>
</dbReference>
<comment type="pathway">
    <text evidence="3">Porphyrin-containing compound metabolism; protoheme biosynthesis.</text>
</comment>